<evidence type="ECO:0000256" key="2">
    <source>
        <dbReference type="ARBA" id="ARBA00005417"/>
    </source>
</evidence>
<comment type="subcellular location">
    <subcellularLocation>
        <location evidence="1">Cell inner membrane</location>
        <topology evidence="1">Peripheral membrane protein</topology>
    </subcellularLocation>
</comment>
<keyword evidence="5" id="KW-0547">Nucleotide-binding</keyword>
<dbReference type="PANTHER" id="PTHR43297:SF2">
    <property type="entry name" value="DIPEPTIDE TRANSPORT ATP-BINDING PROTEIN DPPD"/>
    <property type="match status" value="1"/>
</dbReference>
<evidence type="ECO:0000256" key="4">
    <source>
        <dbReference type="ARBA" id="ARBA00022475"/>
    </source>
</evidence>
<dbReference type="GO" id="GO:0005886">
    <property type="term" value="C:plasma membrane"/>
    <property type="evidence" value="ECO:0007669"/>
    <property type="project" value="UniProtKB-SubCell"/>
</dbReference>
<name>Q11BY0_CHESB</name>
<dbReference type="eggNOG" id="COG4172">
    <property type="taxonomic scope" value="Bacteria"/>
</dbReference>
<dbReference type="OrthoDB" id="9802264at2"/>
<dbReference type="InterPro" id="IPR013563">
    <property type="entry name" value="Oligopep_ABC_C"/>
</dbReference>
<dbReference type="NCBIfam" id="TIGR01727">
    <property type="entry name" value="oligo_HPY"/>
    <property type="match status" value="2"/>
</dbReference>
<reference evidence="9" key="1">
    <citation type="submission" date="2006-06" db="EMBL/GenBank/DDBJ databases">
        <title>Complete sequence of chromosome of Chelativorans sp. BNC1.</title>
        <authorList>
            <consortium name="US DOE Joint Genome Institute"/>
            <person name="Copeland A."/>
            <person name="Lucas S."/>
            <person name="Lapidus A."/>
            <person name="Barry K."/>
            <person name="Detter J.C."/>
            <person name="Glavina del Rio T."/>
            <person name="Hammon N."/>
            <person name="Israni S."/>
            <person name="Dalin E."/>
            <person name="Tice H."/>
            <person name="Pitluck S."/>
            <person name="Chertkov O."/>
            <person name="Brettin T."/>
            <person name="Bruce D."/>
            <person name="Han C."/>
            <person name="Tapia R."/>
            <person name="Gilna P."/>
            <person name="Schmutz J."/>
            <person name="Larimer F."/>
            <person name="Land M."/>
            <person name="Hauser L."/>
            <person name="Kyrpides N."/>
            <person name="Mikhailova N."/>
            <person name="Richardson P."/>
        </authorList>
    </citation>
    <scope>NUCLEOTIDE SEQUENCE</scope>
    <source>
        <strain evidence="9">BNC1</strain>
    </source>
</reference>
<dbReference type="PROSITE" id="PS00211">
    <property type="entry name" value="ABC_TRANSPORTER_1"/>
    <property type="match status" value="2"/>
</dbReference>
<dbReference type="SMART" id="SM00382">
    <property type="entry name" value="AAA"/>
    <property type="match status" value="2"/>
</dbReference>
<keyword evidence="6" id="KW-0067">ATP-binding</keyword>
<dbReference type="InterPro" id="IPR017871">
    <property type="entry name" value="ABC_transporter-like_CS"/>
</dbReference>
<sequence length="665" mass="72651">MAEKQIEGDVLLSVRDLHVQFLTGAGLIHAVRGVSYDVWAGEIVALVGESGCGKSVSSLALMGLLHGGDATRISGAASLKGMDYFGLSEEQMRRLRGREIAMVFQEPMTALNPVLTIGIQIMEPMLAHLGYSREKAWNRAVELLTLVGVPDPERRLGLYPHQFSGGMRQRVMIAIALACNPSVIIADEPTTALDVTIQAQILDLLQDLVDELKIGLVLITHNLGLVARYADRVNVMYAGRIVEAGTTSQVLRHPRHQYTAGLLKAVPQLDMPRQELLETIPGQPPSLRALPEGCAFRPRCSAASDKCLEIPALTRSTQDHSDACFHPFKDNGVYPAAGTPEPIKPAISKEALLTVSGLTKHFYLGRGATVRAVENVSFSVPTGGTLGLVGESGCGKTTLARLLLRLEQATAGTFELDGDDLLFKRGQRLKDMRRKIQVVYQDPFTSLNPRHKVADALVEPLLVHKLRKNRREARERVEEALSLVGLPSEMGDRYPHQMSGGQRQRVGIARALVMEPDFIICDEPVSALDVSIQAQIMNLLVELQKKLGLTYLFIAHDLAVVRHISDIVAVMYLGRVVESGRRQELFAEPRHPYTQALLAAVPSFRGLKGEGLSRGPLQGEIPSPLNPPSGCVFHTRCPLATDECRTAVPESRSLTETHKVACVRA</sequence>
<dbReference type="PROSITE" id="PS50893">
    <property type="entry name" value="ABC_TRANSPORTER_2"/>
    <property type="match status" value="2"/>
</dbReference>
<dbReference type="GO" id="GO:0055085">
    <property type="term" value="P:transmembrane transport"/>
    <property type="evidence" value="ECO:0007669"/>
    <property type="project" value="UniProtKB-ARBA"/>
</dbReference>
<dbReference type="SUPFAM" id="SSF52540">
    <property type="entry name" value="P-loop containing nucleoside triphosphate hydrolases"/>
    <property type="match status" value="2"/>
</dbReference>
<dbReference type="Pfam" id="PF08352">
    <property type="entry name" value="oligo_HPY"/>
    <property type="match status" value="2"/>
</dbReference>
<keyword evidence="4" id="KW-1003">Cell membrane</keyword>
<dbReference type="GO" id="GO:0015833">
    <property type="term" value="P:peptide transport"/>
    <property type="evidence" value="ECO:0007669"/>
    <property type="project" value="InterPro"/>
</dbReference>
<dbReference type="CDD" id="cd03257">
    <property type="entry name" value="ABC_NikE_OppD_transporters"/>
    <property type="match status" value="2"/>
</dbReference>
<keyword evidence="7" id="KW-0472">Membrane</keyword>
<dbReference type="InterPro" id="IPR003439">
    <property type="entry name" value="ABC_transporter-like_ATP-bd"/>
</dbReference>
<evidence type="ECO:0000256" key="7">
    <source>
        <dbReference type="ARBA" id="ARBA00023136"/>
    </source>
</evidence>
<feature type="domain" description="ABC transporter" evidence="8">
    <location>
        <begin position="14"/>
        <end position="263"/>
    </location>
</feature>
<dbReference type="AlphaFoldDB" id="Q11BY0"/>
<evidence type="ECO:0000256" key="6">
    <source>
        <dbReference type="ARBA" id="ARBA00022840"/>
    </source>
</evidence>
<dbReference type="KEGG" id="mes:Meso_3727"/>
<dbReference type="InterPro" id="IPR027417">
    <property type="entry name" value="P-loop_NTPase"/>
</dbReference>
<feature type="domain" description="ABC transporter" evidence="8">
    <location>
        <begin position="353"/>
        <end position="598"/>
    </location>
</feature>
<dbReference type="HOGENOM" id="CLU_000604_86_3_5"/>
<dbReference type="PANTHER" id="PTHR43297">
    <property type="entry name" value="OLIGOPEPTIDE TRANSPORT ATP-BINDING PROTEIN APPD"/>
    <property type="match status" value="1"/>
</dbReference>
<dbReference type="FunFam" id="3.40.50.300:FF:000016">
    <property type="entry name" value="Oligopeptide ABC transporter ATP-binding component"/>
    <property type="match status" value="2"/>
</dbReference>
<dbReference type="NCBIfam" id="NF007739">
    <property type="entry name" value="PRK10419.1"/>
    <property type="match status" value="2"/>
</dbReference>
<evidence type="ECO:0000256" key="3">
    <source>
        <dbReference type="ARBA" id="ARBA00022448"/>
    </source>
</evidence>
<dbReference type="GO" id="GO:0016887">
    <property type="term" value="F:ATP hydrolysis activity"/>
    <property type="evidence" value="ECO:0007669"/>
    <property type="project" value="InterPro"/>
</dbReference>
<dbReference type="Pfam" id="PF00005">
    <property type="entry name" value="ABC_tran"/>
    <property type="match status" value="2"/>
</dbReference>
<gene>
    <name evidence="9" type="ordered locus">Meso_3727</name>
</gene>
<dbReference type="NCBIfam" id="NF008453">
    <property type="entry name" value="PRK11308.1"/>
    <property type="match status" value="2"/>
</dbReference>
<dbReference type="InterPro" id="IPR050388">
    <property type="entry name" value="ABC_Ni/Peptide_Import"/>
</dbReference>
<dbReference type="EMBL" id="CP000390">
    <property type="protein sequence ID" value="ABG65095.1"/>
    <property type="molecule type" value="Genomic_DNA"/>
</dbReference>
<protein>
    <submittedName>
        <fullName evidence="9">Oligopeptide/dipeptide ABC transporter, ATPase subunit</fullName>
    </submittedName>
</protein>
<dbReference type="GO" id="GO:0005524">
    <property type="term" value="F:ATP binding"/>
    <property type="evidence" value="ECO:0007669"/>
    <property type="project" value="UniProtKB-KW"/>
</dbReference>
<evidence type="ECO:0000313" key="9">
    <source>
        <dbReference type="EMBL" id="ABG65095.1"/>
    </source>
</evidence>
<comment type="similarity">
    <text evidence="2">Belongs to the ABC transporter superfamily.</text>
</comment>
<dbReference type="STRING" id="266779.Meso_3727"/>
<dbReference type="InterPro" id="IPR003593">
    <property type="entry name" value="AAA+_ATPase"/>
</dbReference>
<organism evidence="9">
    <name type="scientific">Chelativorans sp. (strain BNC1)</name>
    <dbReference type="NCBI Taxonomy" id="266779"/>
    <lineage>
        <taxon>Bacteria</taxon>
        <taxon>Pseudomonadati</taxon>
        <taxon>Pseudomonadota</taxon>
        <taxon>Alphaproteobacteria</taxon>
        <taxon>Hyphomicrobiales</taxon>
        <taxon>Phyllobacteriaceae</taxon>
        <taxon>Chelativorans</taxon>
    </lineage>
</organism>
<accession>Q11BY0</accession>
<evidence type="ECO:0000259" key="8">
    <source>
        <dbReference type="PROSITE" id="PS50893"/>
    </source>
</evidence>
<dbReference type="Gene3D" id="3.40.50.300">
    <property type="entry name" value="P-loop containing nucleotide triphosphate hydrolases"/>
    <property type="match status" value="2"/>
</dbReference>
<keyword evidence="3" id="KW-0813">Transport</keyword>
<evidence type="ECO:0000256" key="1">
    <source>
        <dbReference type="ARBA" id="ARBA00004417"/>
    </source>
</evidence>
<evidence type="ECO:0000256" key="5">
    <source>
        <dbReference type="ARBA" id="ARBA00022741"/>
    </source>
</evidence>
<proteinExistence type="inferred from homology"/>